<evidence type="ECO:0000259" key="2">
    <source>
        <dbReference type="Pfam" id="PF00561"/>
    </source>
</evidence>
<evidence type="ECO:0000313" key="4">
    <source>
        <dbReference type="Proteomes" id="UP000272025"/>
    </source>
</evidence>
<dbReference type="InterPro" id="IPR000073">
    <property type="entry name" value="AB_hydrolase_1"/>
</dbReference>
<dbReference type="STRING" id="1314773.A0A3N2Q7C1"/>
<dbReference type="InterPro" id="IPR029058">
    <property type="entry name" value="AB_hydrolase_fold"/>
</dbReference>
<dbReference type="Proteomes" id="UP000272025">
    <property type="component" value="Unassembled WGS sequence"/>
</dbReference>
<keyword evidence="1" id="KW-0472">Membrane</keyword>
<evidence type="ECO:0000256" key="1">
    <source>
        <dbReference type="SAM" id="Phobius"/>
    </source>
</evidence>
<dbReference type="RefSeq" id="XP_028470456.1">
    <property type="nucleotide sequence ID" value="XM_028610268.1"/>
</dbReference>
<protein>
    <submittedName>
        <fullName evidence="3">Alpha/beta-hydrolase</fullName>
    </submittedName>
</protein>
<sequence>MASNSDSSLLTLPDGRSLEYRLSAPPSGPVILLPNFLGAPFQAWDPFLPSLHARNFRTLNFNQPGHGASTTPADLTSTTFPSIADDVSHLLSHLGIETLYAWIGLSMGAALSFFFVTRHPDRVGKLIACDTLSSSPRNAGTDDIFANRVKAARDAGSLSATVESTLQRWFGDAWIAAHPDETARLRALMATTTLDGFETCCNALRSDTFDVRPLFRKVGASVEEALLVVGENDGDLPQSMATMRDEVQEGFKEAGKDREVELKLIRNAGHVSFIDGFEQFSNHVLAFL</sequence>
<gene>
    <name evidence="3" type="ORF">SODALDRAFT_326809</name>
</gene>
<dbReference type="GO" id="GO:0016787">
    <property type="term" value="F:hydrolase activity"/>
    <property type="evidence" value="ECO:0007669"/>
    <property type="project" value="UniProtKB-KW"/>
</dbReference>
<dbReference type="PANTHER" id="PTHR43194:SF2">
    <property type="entry name" value="PEROXISOMAL MEMBRANE PROTEIN LPX1"/>
    <property type="match status" value="1"/>
</dbReference>
<keyword evidence="1" id="KW-0812">Transmembrane</keyword>
<keyword evidence="3" id="KW-0378">Hydrolase</keyword>
<dbReference type="SUPFAM" id="SSF53474">
    <property type="entry name" value="alpha/beta-Hydrolases"/>
    <property type="match status" value="1"/>
</dbReference>
<keyword evidence="1" id="KW-1133">Transmembrane helix</keyword>
<name>A0A3N2Q7C1_SODAK</name>
<feature type="transmembrane region" description="Helical" evidence="1">
    <location>
        <begin position="99"/>
        <end position="116"/>
    </location>
</feature>
<dbReference type="OrthoDB" id="2851338at2759"/>
<dbReference type="InterPro" id="IPR050228">
    <property type="entry name" value="Carboxylesterase_BioH"/>
</dbReference>
<evidence type="ECO:0000313" key="3">
    <source>
        <dbReference type="EMBL" id="ROT42650.1"/>
    </source>
</evidence>
<dbReference type="Gene3D" id="3.40.50.1820">
    <property type="entry name" value="alpha/beta hydrolase"/>
    <property type="match status" value="1"/>
</dbReference>
<dbReference type="PRINTS" id="PR00111">
    <property type="entry name" value="ABHYDROLASE"/>
</dbReference>
<dbReference type="GeneID" id="39578746"/>
<accession>A0A3N2Q7C1</accession>
<dbReference type="EMBL" id="ML119051">
    <property type="protein sequence ID" value="ROT42650.1"/>
    <property type="molecule type" value="Genomic_DNA"/>
</dbReference>
<dbReference type="AlphaFoldDB" id="A0A3N2Q7C1"/>
<dbReference type="PANTHER" id="PTHR43194">
    <property type="entry name" value="HYDROLASE ALPHA/BETA FOLD FAMILY"/>
    <property type="match status" value="1"/>
</dbReference>
<keyword evidence="4" id="KW-1185">Reference proteome</keyword>
<feature type="domain" description="AB hydrolase-1" evidence="2">
    <location>
        <begin position="29"/>
        <end position="276"/>
    </location>
</feature>
<dbReference type="Pfam" id="PF00561">
    <property type="entry name" value="Abhydrolase_1"/>
    <property type="match status" value="1"/>
</dbReference>
<reference evidence="3 4" key="1">
    <citation type="journal article" date="2018" name="Mol. Ecol.">
        <title>The obligate alkalophilic soda-lake fungus Sodiomyces alkalinus has shifted to a protein diet.</title>
        <authorList>
            <person name="Grum-Grzhimaylo A.A."/>
            <person name="Falkoski D.L."/>
            <person name="van den Heuvel J."/>
            <person name="Valero-Jimenez C.A."/>
            <person name="Min B."/>
            <person name="Choi I.G."/>
            <person name="Lipzen A."/>
            <person name="Daum C.G."/>
            <person name="Aanen D.K."/>
            <person name="Tsang A."/>
            <person name="Henrissat B."/>
            <person name="Bilanenko E.N."/>
            <person name="de Vries R.P."/>
            <person name="van Kan J.A.L."/>
            <person name="Grigoriev I.V."/>
            <person name="Debets A.J.M."/>
        </authorList>
    </citation>
    <scope>NUCLEOTIDE SEQUENCE [LARGE SCALE GENOMIC DNA]</scope>
    <source>
        <strain evidence="3 4">F11</strain>
    </source>
</reference>
<proteinExistence type="predicted"/>
<organism evidence="3 4">
    <name type="scientific">Sodiomyces alkalinus (strain CBS 110278 / VKM F-3762 / F11)</name>
    <name type="common">Alkaliphilic filamentous fungus</name>
    <dbReference type="NCBI Taxonomy" id="1314773"/>
    <lineage>
        <taxon>Eukaryota</taxon>
        <taxon>Fungi</taxon>
        <taxon>Dikarya</taxon>
        <taxon>Ascomycota</taxon>
        <taxon>Pezizomycotina</taxon>
        <taxon>Sordariomycetes</taxon>
        <taxon>Hypocreomycetidae</taxon>
        <taxon>Glomerellales</taxon>
        <taxon>Plectosphaerellaceae</taxon>
        <taxon>Sodiomyces</taxon>
    </lineage>
</organism>